<feature type="domain" description="U-box" evidence="13">
    <location>
        <begin position="1013"/>
        <end position="1087"/>
    </location>
</feature>
<accession>A0A7M5XJK4</accession>
<keyword evidence="7" id="KW-0808">Transferase</keyword>
<dbReference type="GO" id="GO:0036503">
    <property type="term" value="P:ERAD pathway"/>
    <property type="evidence" value="ECO:0007669"/>
    <property type="project" value="InterPro"/>
</dbReference>
<keyword evidence="15" id="KW-1185">Reference proteome</keyword>
<comment type="function">
    <text evidence="10">Ubiquitin-protein ligase that probably functions as an E3 ligase in conjunction with specific E1 and E2 ligases. May also function as an E4 ligase mediating the assembly of polyubiquitin chains on substrates ubiquitinated by another E3 ubiquitin ligase. Mediates 'Lys-48'-linked polyubiquitination of substrates.</text>
</comment>
<keyword evidence="8" id="KW-0833">Ubl conjugation pathway</keyword>
<evidence type="ECO:0000256" key="7">
    <source>
        <dbReference type="ARBA" id="ARBA00022679"/>
    </source>
</evidence>
<dbReference type="Gene3D" id="3.30.40.10">
    <property type="entry name" value="Zinc/RING finger domain, C3HC4 (zinc finger)"/>
    <property type="match status" value="1"/>
</dbReference>
<dbReference type="Proteomes" id="UP000594262">
    <property type="component" value="Unplaced"/>
</dbReference>
<evidence type="ECO:0000256" key="10">
    <source>
        <dbReference type="ARBA" id="ARBA00037624"/>
    </source>
</evidence>
<dbReference type="InterPro" id="IPR019474">
    <property type="entry name" value="Ub_conjug_fac_E4_core"/>
</dbReference>
<name>A0A7M5XJK4_9CNID</name>
<proteinExistence type="inferred from homology"/>
<dbReference type="SMART" id="SM00504">
    <property type="entry name" value="Ubox"/>
    <property type="match status" value="1"/>
</dbReference>
<feature type="region of interest" description="Disordered" evidence="12">
    <location>
        <begin position="32"/>
        <end position="68"/>
    </location>
</feature>
<organism evidence="14 15">
    <name type="scientific">Clytia hemisphaerica</name>
    <dbReference type="NCBI Taxonomy" id="252671"/>
    <lineage>
        <taxon>Eukaryota</taxon>
        <taxon>Metazoa</taxon>
        <taxon>Cnidaria</taxon>
        <taxon>Hydrozoa</taxon>
        <taxon>Hydroidolina</taxon>
        <taxon>Leptothecata</taxon>
        <taxon>Obeliida</taxon>
        <taxon>Clytiidae</taxon>
        <taxon>Clytia</taxon>
    </lineage>
</organism>
<dbReference type="Pfam" id="PF10408">
    <property type="entry name" value="Ufd2P_core"/>
    <property type="match status" value="1"/>
</dbReference>
<evidence type="ECO:0000313" key="15">
    <source>
        <dbReference type="Proteomes" id="UP000594262"/>
    </source>
</evidence>
<dbReference type="EnsemblMetazoa" id="CLYHEMT024075.1">
    <property type="protein sequence ID" value="CLYHEMP024075.1"/>
    <property type="gene ID" value="CLYHEMG024075"/>
</dbReference>
<dbReference type="GO" id="GO:0000209">
    <property type="term" value="P:protein polyubiquitination"/>
    <property type="evidence" value="ECO:0007669"/>
    <property type="project" value="TreeGrafter"/>
</dbReference>
<evidence type="ECO:0000256" key="4">
    <source>
        <dbReference type="ARBA" id="ARBA00007434"/>
    </source>
</evidence>
<dbReference type="SUPFAM" id="SSF57850">
    <property type="entry name" value="RING/U-box"/>
    <property type="match status" value="1"/>
</dbReference>
<evidence type="ECO:0000256" key="5">
    <source>
        <dbReference type="ARBA" id="ARBA00012483"/>
    </source>
</evidence>
<dbReference type="Pfam" id="PF04564">
    <property type="entry name" value="U-box"/>
    <property type="match status" value="1"/>
</dbReference>
<dbReference type="GO" id="GO:0005737">
    <property type="term" value="C:cytoplasm"/>
    <property type="evidence" value="ECO:0007669"/>
    <property type="project" value="UniProtKB-SubCell"/>
</dbReference>
<dbReference type="InterPro" id="IPR013083">
    <property type="entry name" value="Znf_RING/FYVE/PHD"/>
</dbReference>
<dbReference type="GO" id="GO:0000151">
    <property type="term" value="C:ubiquitin ligase complex"/>
    <property type="evidence" value="ECO:0007669"/>
    <property type="project" value="InterPro"/>
</dbReference>
<feature type="compositionally biased region" description="Low complexity" evidence="12">
    <location>
        <begin position="40"/>
        <end position="63"/>
    </location>
</feature>
<dbReference type="GO" id="GO:0005634">
    <property type="term" value="C:nucleus"/>
    <property type="evidence" value="ECO:0007669"/>
    <property type="project" value="TreeGrafter"/>
</dbReference>
<comment type="subcellular location">
    <subcellularLocation>
        <location evidence="2">Cytoplasm</location>
    </subcellularLocation>
</comment>
<evidence type="ECO:0000256" key="1">
    <source>
        <dbReference type="ARBA" id="ARBA00000900"/>
    </source>
</evidence>
<evidence type="ECO:0000313" key="14">
    <source>
        <dbReference type="EnsemblMetazoa" id="CLYHEMP024075.1"/>
    </source>
</evidence>
<dbReference type="GO" id="GO:0034450">
    <property type="term" value="F:ubiquitin-ubiquitin ligase activity"/>
    <property type="evidence" value="ECO:0007669"/>
    <property type="project" value="InterPro"/>
</dbReference>
<dbReference type="PROSITE" id="PS51698">
    <property type="entry name" value="U_BOX"/>
    <property type="match status" value="1"/>
</dbReference>
<dbReference type="AlphaFoldDB" id="A0A7M5XJK4"/>
<dbReference type="UniPathway" id="UPA00143"/>
<comment type="similarity">
    <text evidence="4">Belongs to the ubiquitin conjugation factor E4 family.</text>
</comment>
<dbReference type="InterPro" id="IPR045132">
    <property type="entry name" value="UBE4"/>
</dbReference>
<evidence type="ECO:0000256" key="3">
    <source>
        <dbReference type="ARBA" id="ARBA00004906"/>
    </source>
</evidence>
<dbReference type="GeneID" id="136822559"/>
<dbReference type="OrthoDB" id="6019619at2759"/>
<evidence type="ECO:0000256" key="2">
    <source>
        <dbReference type="ARBA" id="ARBA00004496"/>
    </source>
</evidence>
<dbReference type="EC" id="2.3.2.27" evidence="5"/>
<keyword evidence="6" id="KW-0963">Cytoplasm</keyword>
<dbReference type="InterPro" id="IPR003613">
    <property type="entry name" value="Ubox_domain"/>
</dbReference>
<dbReference type="PANTHER" id="PTHR13931:SF16">
    <property type="entry name" value="UBIQUITIN CONJUGATION FACTOR E4 A"/>
    <property type="match status" value="1"/>
</dbReference>
<dbReference type="PANTHER" id="PTHR13931">
    <property type="entry name" value="UBIQUITINATION FACTOR E4"/>
    <property type="match status" value="1"/>
</dbReference>
<comment type="catalytic activity">
    <reaction evidence="1">
        <text>S-ubiquitinyl-[E2 ubiquitin-conjugating enzyme]-L-cysteine + [acceptor protein]-L-lysine = [E2 ubiquitin-conjugating enzyme]-L-cysteine + N(6)-ubiquitinyl-[acceptor protein]-L-lysine.</text>
        <dbReference type="EC" id="2.3.2.27"/>
    </reaction>
</comment>
<reference evidence="14" key="1">
    <citation type="submission" date="2021-01" db="UniProtKB">
        <authorList>
            <consortium name="EnsemblMetazoa"/>
        </authorList>
    </citation>
    <scope>IDENTIFICATION</scope>
</reference>
<evidence type="ECO:0000259" key="13">
    <source>
        <dbReference type="PROSITE" id="PS51698"/>
    </source>
</evidence>
<dbReference type="FunFam" id="3.30.40.10:FF:000055">
    <property type="entry name" value="Ubiquitin conjugation factor e4 a"/>
    <property type="match status" value="1"/>
</dbReference>
<evidence type="ECO:0000256" key="11">
    <source>
        <dbReference type="ARBA" id="ARBA00040077"/>
    </source>
</evidence>
<comment type="pathway">
    <text evidence="3">Protein modification; protein ubiquitination.</text>
</comment>
<dbReference type="GO" id="GO:0006511">
    <property type="term" value="P:ubiquitin-dependent protein catabolic process"/>
    <property type="evidence" value="ECO:0007669"/>
    <property type="project" value="InterPro"/>
</dbReference>
<evidence type="ECO:0000256" key="9">
    <source>
        <dbReference type="ARBA" id="ARBA00022990"/>
    </source>
</evidence>
<dbReference type="RefSeq" id="XP_066934926.1">
    <property type="nucleotide sequence ID" value="XM_067078825.1"/>
</dbReference>
<protein>
    <recommendedName>
        <fullName evidence="11">Ubiquitin conjugation factor E4 A</fullName>
        <ecNumber evidence="5">2.3.2.27</ecNumber>
    </recommendedName>
</protein>
<evidence type="ECO:0000256" key="6">
    <source>
        <dbReference type="ARBA" id="ARBA00022490"/>
    </source>
</evidence>
<evidence type="ECO:0000256" key="12">
    <source>
        <dbReference type="SAM" id="MobiDB-lite"/>
    </source>
</evidence>
<sequence>MTDNKESDDKLKNNPFLALFPNKNHAQQYVEATKAGFEKSQQLQTQTSTESTGSPSTSNTPSPFKEKKNKLLDKISITNKQFKKTVAERKDVIINDFLQRTFLLTVNCDEDNVGEIQFGGLPQRCIKVPELLEDMIAGDQVPLLNMDNLNQALFERLQMQETVENLCIQNGHRLKAVNAVMMAREELLINYLGECYLRLDQEEESLKRKCAKDKVFMDEITEISQKCFSLISSFTGSILLQPEVFPTENPHRQWFNIMCRSFTEQRLIEFVQKIINDYQESDDVEVIFRPILDNLWQRTQTLKPMDPTTHAQLKTFSYFASSLNLSKLMISSNYWLPTNNINNAKCFETETLLGRFLSVSALPANAMTPTPIFPEPSRQSEAEMQSTTNLVRNDMIQICAVVYEFMKTILQRPETQHDMLHWLGLCMYLNRGRGKMFVPNPMAVSGCGFYLNLTYVLLKFCEPFNPDLKNKTILKVDCRYCSVHTTPQSIAKLDAPLHAIGYSEDEKVVAKPASIPPVLGDKIKFKFVSEIFFLAQQCYHLGYKKIFLSYQELMKQLQKLSTLYRDAQMQGMENPMVNDLKRDFENGMRVQLAMKAVLFPPELSDLVLNFCSATSYWLNQNTIAGGDYLNMVKPREMKAKNLPEEVSPALTVVPEFIFENIGDTIRLMGLFNEESLDRYGNLSHIMEFFAIFLGEPYRVKNPHLRAKLAECFTAFVPRTKVTSNMFTFSYRRNAFEASTFVPKVLPKSLLRLFVDIEFTGHAMEFEQKFTYRHYMYEILEYIWKLPGYHESFRKLYEDGKVMYKKEMVFTCFPRFINLLVNDSTFLLDEALQNLTMIKTLEQEKDNGEWNLLESAEMRRKEENLTQFGHFARAYNTMAKETVHVLCYITKDITRPFASPCMATSMAAFLNYFLVHLVGPKRKELKVKDFEKYNFEPSTLVINIACIYISLAKEDSFCQAIVTDERCYSNELFTRCLDLLEKLEGGQMFIPDMAKVNARLKKWHDKLVARETPVPPDEFLDPISCVLMHEPVKLPSSGQILCRSTIARHLLSDENDPFNRSPLKLDQVIPCPELQERIYEWMTENGIEQPDLTADDCGG</sequence>
<evidence type="ECO:0000256" key="8">
    <source>
        <dbReference type="ARBA" id="ARBA00022786"/>
    </source>
</evidence>
<keyword evidence="9" id="KW-0007">Acetylation</keyword>